<evidence type="ECO:0000313" key="2">
    <source>
        <dbReference type="Proteomes" id="UP000805704"/>
    </source>
</evidence>
<gene>
    <name evidence="1" type="ORF">GBF38_022565</name>
</gene>
<reference evidence="1" key="1">
    <citation type="submission" date="2020-04" db="EMBL/GenBank/DDBJ databases">
        <title>A chromosome-scale assembly and high-density genetic map of the yellow drum (Nibea albiflora) genome.</title>
        <authorList>
            <person name="Xu D."/>
            <person name="Zhang W."/>
            <person name="Chen R."/>
            <person name="Tan P."/>
            <person name="Wang L."/>
            <person name="Song H."/>
            <person name="Tian L."/>
            <person name="Zhu Q."/>
            <person name="Wang B."/>
        </authorList>
    </citation>
    <scope>NUCLEOTIDE SEQUENCE</scope>
    <source>
        <strain evidence="1">ZJHYS-2018</strain>
    </source>
</reference>
<organism evidence="1 2">
    <name type="scientific">Nibea albiflora</name>
    <name type="common">Yellow drum</name>
    <name type="synonym">Corvina albiflora</name>
    <dbReference type="NCBI Taxonomy" id="240163"/>
    <lineage>
        <taxon>Eukaryota</taxon>
        <taxon>Metazoa</taxon>
        <taxon>Chordata</taxon>
        <taxon>Craniata</taxon>
        <taxon>Vertebrata</taxon>
        <taxon>Euteleostomi</taxon>
        <taxon>Actinopterygii</taxon>
        <taxon>Neopterygii</taxon>
        <taxon>Teleostei</taxon>
        <taxon>Neoteleostei</taxon>
        <taxon>Acanthomorphata</taxon>
        <taxon>Eupercaria</taxon>
        <taxon>Sciaenidae</taxon>
        <taxon>Nibea</taxon>
    </lineage>
</organism>
<name>A0ACB7FN10_NIBAL</name>
<dbReference type="Proteomes" id="UP000805704">
    <property type="component" value="Chromosome 1"/>
</dbReference>
<evidence type="ECO:0000313" key="1">
    <source>
        <dbReference type="EMBL" id="KAG8015223.1"/>
    </source>
</evidence>
<sequence>MEVPSYRVKPAKKRLRDTLSLSGFAVETEGIQSVFDPRSSPESTLSDRKRKKIDMDFFMQYSKEAPTKAPSSTAEGKPQRKRKSRDMFIDSHLSIRKTPGAAGSPERKQMSLEMLCDSQQASSSEASPSDSDCRWVFLYITSLY</sequence>
<proteinExistence type="predicted"/>
<protein>
    <submittedName>
        <fullName evidence="1">Uncharacterized protein</fullName>
    </submittedName>
</protein>
<comment type="caution">
    <text evidence="1">The sequence shown here is derived from an EMBL/GenBank/DDBJ whole genome shotgun (WGS) entry which is preliminary data.</text>
</comment>
<keyword evidence="2" id="KW-1185">Reference proteome</keyword>
<accession>A0ACB7FN10</accession>
<dbReference type="EMBL" id="CM024789">
    <property type="protein sequence ID" value="KAG8015223.1"/>
    <property type="molecule type" value="Genomic_DNA"/>
</dbReference>